<evidence type="ECO:0000256" key="5">
    <source>
        <dbReference type="SAM" id="MobiDB-lite"/>
    </source>
</evidence>
<evidence type="ECO:0000256" key="3">
    <source>
        <dbReference type="ARBA" id="ARBA00022989"/>
    </source>
</evidence>
<dbReference type="SUPFAM" id="SSF144091">
    <property type="entry name" value="Rhomboid-like"/>
    <property type="match status" value="1"/>
</dbReference>
<evidence type="ECO:0000313" key="9">
    <source>
        <dbReference type="Proteomes" id="UP000316429"/>
    </source>
</evidence>
<dbReference type="Proteomes" id="UP000316429">
    <property type="component" value="Unassembled WGS sequence"/>
</dbReference>
<dbReference type="RefSeq" id="WP_140827428.1">
    <property type="nucleotide sequence ID" value="NZ_VFYP01000001.1"/>
</dbReference>
<keyword evidence="4 6" id="KW-0472">Membrane</keyword>
<organism evidence="8 9">
    <name type="scientific">Rhizobium glycinendophyticum</name>
    <dbReference type="NCBI Taxonomy" id="2589807"/>
    <lineage>
        <taxon>Bacteria</taxon>
        <taxon>Pseudomonadati</taxon>
        <taxon>Pseudomonadota</taxon>
        <taxon>Alphaproteobacteria</taxon>
        <taxon>Hyphomicrobiales</taxon>
        <taxon>Rhizobiaceae</taxon>
        <taxon>Rhizobium/Agrobacterium group</taxon>
        <taxon>Rhizobium</taxon>
    </lineage>
</organism>
<keyword evidence="3 6" id="KW-1133">Transmembrane helix</keyword>
<evidence type="ECO:0000256" key="1">
    <source>
        <dbReference type="ARBA" id="ARBA00004141"/>
    </source>
</evidence>
<dbReference type="InterPro" id="IPR050925">
    <property type="entry name" value="Rhomboid_protease_S54"/>
</dbReference>
<keyword evidence="9" id="KW-1185">Reference proteome</keyword>
<feature type="transmembrane region" description="Helical" evidence="6">
    <location>
        <begin position="158"/>
        <end position="179"/>
    </location>
</feature>
<keyword evidence="8" id="KW-0378">Hydrolase</keyword>
<dbReference type="OrthoDB" id="9797190at2"/>
<feature type="transmembrane region" description="Helical" evidence="6">
    <location>
        <begin position="39"/>
        <end position="59"/>
    </location>
</feature>
<feature type="transmembrane region" description="Helical" evidence="6">
    <location>
        <begin position="235"/>
        <end position="255"/>
    </location>
</feature>
<dbReference type="AlphaFoldDB" id="A0A504V178"/>
<dbReference type="PANTHER" id="PTHR43731">
    <property type="entry name" value="RHOMBOID PROTEASE"/>
    <property type="match status" value="1"/>
</dbReference>
<feature type="transmembrane region" description="Helical" evidence="6">
    <location>
        <begin position="134"/>
        <end position="152"/>
    </location>
</feature>
<feature type="transmembrane region" description="Helical" evidence="6">
    <location>
        <begin position="108"/>
        <end position="127"/>
    </location>
</feature>
<evidence type="ECO:0000256" key="2">
    <source>
        <dbReference type="ARBA" id="ARBA00022692"/>
    </source>
</evidence>
<comment type="caution">
    <text evidence="8">The sequence shown here is derived from an EMBL/GenBank/DDBJ whole genome shotgun (WGS) entry which is preliminary data.</text>
</comment>
<keyword evidence="8" id="KW-0645">Protease</keyword>
<reference evidence="8 9" key="1">
    <citation type="submission" date="2019-06" db="EMBL/GenBank/DDBJ databases">
        <title>Rhizobium sp. CL12 isolated from roots of soybean.</title>
        <authorList>
            <person name="Wang C."/>
        </authorList>
    </citation>
    <scope>NUCLEOTIDE SEQUENCE [LARGE SCALE GENOMIC DNA]</scope>
    <source>
        <strain evidence="8 9">CL12</strain>
    </source>
</reference>
<dbReference type="InterPro" id="IPR022764">
    <property type="entry name" value="Peptidase_S54_rhomboid_dom"/>
</dbReference>
<keyword evidence="2 6" id="KW-0812">Transmembrane</keyword>
<feature type="domain" description="Peptidase S54 rhomboid" evidence="7">
    <location>
        <begin position="95"/>
        <end position="250"/>
    </location>
</feature>
<dbReference type="GO" id="GO:0006508">
    <property type="term" value="P:proteolysis"/>
    <property type="evidence" value="ECO:0007669"/>
    <property type="project" value="UniProtKB-KW"/>
</dbReference>
<dbReference type="GO" id="GO:0016020">
    <property type="term" value="C:membrane"/>
    <property type="evidence" value="ECO:0007669"/>
    <property type="project" value="UniProtKB-SubCell"/>
</dbReference>
<evidence type="ECO:0000256" key="6">
    <source>
        <dbReference type="SAM" id="Phobius"/>
    </source>
</evidence>
<accession>A0A504V178</accession>
<protein>
    <submittedName>
        <fullName evidence="8">Rhomboid family intramembrane serine protease</fullName>
    </submittedName>
</protein>
<comment type="subcellular location">
    <subcellularLocation>
        <location evidence="1">Membrane</location>
        <topology evidence="1">Multi-pass membrane protein</topology>
    </subcellularLocation>
</comment>
<dbReference type="Gene3D" id="1.20.1540.10">
    <property type="entry name" value="Rhomboid-like"/>
    <property type="match status" value="1"/>
</dbReference>
<dbReference type="EMBL" id="VFYP01000001">
    <property type="protein sequence ID" value="TPP11033.1"/>
    <property type="molecule type" value="Genomic_DNA"/>
</dbReference>
<feature type="region of interest" description="Disordered" evidence="5">
    <location>
        <begin position="1"/>
        <end position="22"/>
    </location>
</feature>
<evidence type="ECO:0000256" key="4">
    <source>
        <dbReference type="ARBA" id="ARBA00023136"/>
    </source>
</evidence>
<proteinExistence type="predicted"/>
<sequence length="260" mass="28069">MSDDNLRSDENGGNEREHTQETAVLPTVHTVRGEANPPIFNLPAGVLVALALICGIYALQALVFSSDVNEWITFQFAFVPLRYVYPLGEQGLAWLWSPVTYSLLHGSFQHLAFNSLWLAAFGTPVCRRIGEVRFVFFWIVSAVAAAVLHAAVNWGEPSVMVGASGVISALMGAACRFAFGGRLRTGRGSVGREPPLLSIPAALSDRTVLIFILVWFLGNLAIAVGLPLMGPDAGAIAWDAHIGGFLMGFVGFRLFDRRAP</sequence>
<feature type="compositionally biased region" description="Basic and acidic residues" evidence="5">
    <location>
        <begin position="1"/>
        <end position="20"/>
    </location>
</feature>
<evidence type="ECO:0000259" key="7">
    <source>
        <dbReference type="Pfam" id="PF01694"/>
    </source>
</evidence>
<name>A0A504V178_9HYPH</name>
<dbReference type="GO" id="GO:0004252">
    <property type="term" value="F:serine-type endopeptidase activity"/>
    <property type="evidence" value="ECO:0007669"/>
    <property type="project" value="InterPro"/>
</dbReference>
<feature type="transmembrane region" description="Helical" evidence="6">
    <location>
        <begin position="208"/>
        <end position="229"/>
    </location>
</feature>
<dbReference type="Pfam" id="PF01694">
    <property type="entry name" value="Rhomboid"/>
    <property type="match status" value="1"/>
</dbReference>
<evidence type="ECO:0000313" key="8">
    <source>
        <dbReference type="EMBL" id="TPP11033.1"/>
    </source>
</evidence>
<dbReference type="InterPro" id="IPR035952">
    <property type="entry name" value="Rhomboid-like_sf"/>
</dbReference>
<dbReference type="PANTHER" id="PTHR43731:SF9">
    <property type="entry name" value="SLR1461 PROTEIN"/>
    <property type="match status" value="1"/>
</dbReference>
<gene>
    <name evidence="8" type="ORF">FJQ55_09450</name>
</gene>